<keyword evidence="6" id="KW-1185">Reference proteome</keyword>
<evidence type="ECO:0000256" key="1">
    <source>
        <dbReference type="ARBA" id="ARBA00009080"/>
    </source>
</evidence>
<proteinExistence type="inferred from homology"/>
<dbReference type="Pfam" id="PF03446">
    <property type="entry name" value="NAD_binding_2"/>
    <property type="match status" value="1"/>
</dbReference>
<feature type="domain" description="NADPH-dependent reductive aminase-like C-terminal" evidence="4">
    <location>
        <begin position="172"/>
        <end position="298"/>
    </location>
</feature>
<reference evidence="5 6" key="1">
    <citation type="submission" date="2024-06" db="EMBL/GenBank/DDBJ databases">
        <title>The Natural Products Discovery Center: Release of the First 8490 Sequenced Strains for Exploring Actinobacteria Biosynthetic Diversity.</title>
        <authorList>
            <person name="Kalkreuter E."/>
            <person name="Kautsar S.A."/>
            <person name="Yang D."/>
            <person name="Bader C.D."/>
            <person name="Teijaro C.N."/>
            <person name="Fluegel L."/>
            <person name="Davis C.M."/>
            <person name="Simpson J.R."/>
            <person name="Lauterbach L."/>
            <person name="Steele A.D."/>
            <person name="Gui C."/>
            <person name="Meng S."/>
            <person name="Li G."/>
            <person name="Viehrig K."/>
            <person name="Ye F."/>
            <person name="Su P."/>
            <person name="Kiefer A.F."/>
            <person name="Nichols A."/>
            <person name="Cepeda A.J."/>
            <person name="Yan W."/>
            <person name="Fan B."/>
            <person name="Jiang Y."/>
            <person name="Adhikari A."/>
            <person name="Zheng C.-J."/>
            <person name="Schuster L."/>
            <person name="Cowan T.M."/>
            <person name="Smanski M.J."/>
            <person name="Chevrette M.G."/>
            <person name="De Carvalho L.P.S."/>
            <person name="Shen B."/>
        </authorList>
    </citation>
    <scope>NUCLEOTIDE SEQUENCE [LARGE SCALE GENOMIC DNA]</scope>
    <source>
        <strain evidence="5 6">NPDC045974</strain>
    </source>
</reference>
<evidence type="ECO:0000256" key="2">
    <source>
        <dbReference type="ARBA" id="ARBA00023002"/>
    </source>
</evidence>
<protein>
    <submittedName>
        <fullName evidence="5">NAD(P)-binding domain-containing protein</fullName>
    </submittedName>
</protein>
<comment type="caution">
    <text evidence="5">The sequence shown here is derived from an EMBL/GenBank/DDBJ whole genome shotgun (WGS) entry which is preliminary data.</text>
</comment>
<comment type="similarity">
    <text evidence="1">Belongs to the HIBADH-related family.</text>
</comment>
<accession>A0ABV3C917</accession>
<feature type="domain" description="6-phosphogluconate dehydrogenase NADP-binding" evidence="3">
    <location>
        <begin position="16"/>
        <end position="165"/>
    </location>
</feature>
<dbReference type="PANTHER" id="PTHR43580:SF2">
    <property type="entry name" value="CYTOKINE-LIKE NUCLEAR FACTOR N-PAC"/>
    <property type="match status" value="1"/>
</dbReference>
<dbReference type="InterPro" id="IPR013328">
    <property type="entry name" value="6PGD_dom2"/>
</dbReference>
<evidence type="ECO:0000313" key="5">
    <source>
        <dbReference type="EMBL" id="MEU7071267.1"/>
    </source>
</evidence>
<evidence type="ECO:0000259" key="4">
    <source>
        <dbReference type="Pfam" id="PF21761"/>
    </source>
</evidence>
<name>A0ABV3C917_9ACTN</name>
<dbReference type="Gene3D" id="1.10.1040.10">
    <property type="entry name" value="N-(1-d-carboxylethyl)-l-norvaline Dehydrogenase, domain 2"/>
    <property type="match status" value="1"/>
</dbReference>
<dbReference type="EMBL" id="JBEZAE010000007">
    <property type="protein sequence ID" value="MEU7071267.1"/>
    <property type="molecule type" value="Genomic_DNA"/>
</dbReference>
<dbReference type="PANTHER" id="PTHR43580">
    <property type="entry name" value="OXIDOREDUCTASE GLYR1-RELATED"/>
    <property type="match status" value="1"/>
</dbReference>
<dbReference type="PIRSF" id="PIRSF000103">
    <property type="entry name" value="HIBADH"/>
    <property type="match status" value="1"/>
</dbReference>
<evidence type="ECO:0000313" key="6">
    <source>
        <dbReference type="Proteomes" id="UP001551329"/>
    </source>
</evidence>
<sequence>MTTTAAQTEAQPPVTVTVLGLGEMGTALAHAFLAGGHPTTVWNRSPEKAGALVAEGAVRAATVREAVAAGSLVIVSVKGAATARELLEASGDALSGRTVVNLTDGTSAEARAAAEWAEGRGARYLHGQIMTIAPGVGGAETVVFYGGSAADHDRFQPVLRLIGGRGTLIAEDAGVPALYGMAVHGTMWGALNGFLHASALLASEGIGTARFLDDARASVSSLLASLPFIADEVDSGMYATEYGALRHHRPSVEDLVRESAARNVDTGFPRYTLGLVDKALAEGHGDDSYARLVEHFRR</sequence>
<dbReference type="Proteomes" id="UP001551329">
    <property type="component" value="Unassembled WGS sequence"/>
</dbReference>
<keyword evidence="2" id="KW-0560">Oxidoreductase</keyword>
<dbReference type="InterPro" id="IPR006115">
    <property type="entry name" value="6PGDH_NADP-bd"/>
</dbReference>
<dbReference type="SUPFAM" id="SSF51735">
    <property type="entry name" value="NAD(P)-binding Rossmann-fold domains"/>
    <property type="match status" value="1"/>
</dbReference>
<dbReference type="RefSeq" id="WP_358475131.1">
    <property type="nucleotide sequence ID" value="NZ_JBEZAE010000007.1"/>
</dbReference>
<dbReference type="Gene3D" id="3.40.50.720">
    <property type="entry name" value="NAD(P)-binding Rossmann-like Domain"/>
    <property type="match status" value="1"/>
</dbReference>
<evidence type="ECO:0000259" key="3">
    <source>
        <dbReference type="Pfam" id="PF03446"/>
    </source>
</evidence>
<gene>
    <name evidence="5" type="ORF">AB0A88_14120</name>
</gene>
<dbReference type="InterPro" id="IPR015815">
    <property type="entry name" value="HIBADH-related"/>
</dbReference>
<organism evidence="5 6">
    <name type="scientific">Streptomyces narbonensis</name>
    <dbReference type="NCBI Taxonomy" id="67333"/>
    <lineage>
        <taxon>Bacteria</taxon>
        <taxon>Bacillati</taxon>
        <taxon>Actinomycetota</taxon>
        <taxon>Actinomycetes</taxon>
        <taxon>Kitasatosporales</taxon>
        <taxon>Streptomycetaceae</taxon>
        <taxon>Streptomyces</taxon>
    </lineage>
</organism>
<dbReference type="InterPro" id="IPR036291">
    <property type="entry name" value="NAD(P)-bd_dom_sf"/>
</dbReference>
<dbReference type="InterPro" id="IPR051265">
    <property type="entry name" value="HIBADH-related_NP60_sf"/>
</dbReference>
<dbReference type="InterPro" id="IPR048666">
    <property type="entry name" value="RedAm-like_C"/>
</dbReference>
<dbReference type="Pfam" id="PF21761">
    <property type="entry name" value="RedAm-like_C"/>
    <property type="match status" value="1"/>
</dbReference>